<keyword evidence="2" id="KW-1185">Reference proteome</keyword>
<protein>
    <submittedName>
        <fullName evidence="1">Uncharacterized protein</fullName>
    </submittedName>
</protein>
<evidence type="ECO:0000313" key="1">
    <source>
        <dbReference type="EMBL" id="NVP58266.1"/>
    </source>
</evidence>
<dbReference type="Proteomes" id="UP000659172">
    <property type="component" value="Unassembled WGS sequence"/>
</dbReference>
<reference evidence="1 2" key="1">
    <citation type="submission" date="2020-06" db="EMBL/GenBank/DDBJ databases">
        <title>Rhizobium sp.nov. isolated from the tomato plant.</title>
        <authorList>
            <person name="Thin K.K."/>
            <person name="Zhang X."/>
            <person name="He S."/>
        </authorList>
    </citation>
    <scope>NUCLEOTIDE SEQUENCE [LARGE SCALE GENOMIC DNA]</scope>
    <source>
        <strain evidence="1 2">DBTS2</strain>
    </source>
</reference>
<sequence length="60" mass="6734">MATGVAPANSYRVFLDTNRGIVWETVRNGTIVSYRDEPETGFGRRFVADFVKLLPIDSQV</sequence>
<name>A0ABX2QKE9_9HYPH</name>
<evidence type="ECO:0000313" key="2">
    <source>
        <dbReference type="Proteomes" id="UP000659172"/>
    </source>
</evidence>
<accession>A0ABX2QKE9</accession>
<proteinExistence type="predicted"/>
<dbReference type="RefSeq" id="WP_176952166.1">
    <property type="nucleotide sequence ID" value="NZ_JABXYK010000023.1"/>
</dbReference>
<gene>
    <name evidence="1" type="ORF">HV823_23815</name>
</gene>
<comment type="caution">
    <text evidence="1">The sequence shown here is derived from an EMBL/GenBank/DDBJ whole genome shotgun (WGS) entry which is preliminary data.</text>
</comment>
<dbReference type="EMBL" id="JABXYK010000023">
    <property type="protein sequence ID" value="NVP58266.1"/>
    <property type="molecule type" value="Genomic_DNA"/>
</dbReference>
<organism evidence="1 2">
    <name type="scientific">Mycoplana rhizolycopersici</name>
    <dbReference type="NCBI Taxonomy" id="2746702"/>
    <lineage>
        <taxon>Bacteria</taxon>
        <taxon>Pseudomonadati</taxon>
        <taxon>Pseudomonadota</taxon>
        <taxon>Alphaproteobacteria</taxon>
        <taxon>Hyphomicrobiales</taxon>
        <taxon>Rhizobiaceae</taxon>
        <taxon>Mycoplana</taxon>
    </lineage>
</organism>